<evidence type="ECO:0000313" key="5">
    <source>
        <dbReference type="Proteomes" id="UP000076798"/>
    </source>
</evidence>
<dbReference type="CDD" id="cd15857">
    <property type="entry name" value="SNARE_SEC9C"/>
    <property type="match status" value="1"/>
</dbReference>
<dbReference type="EMBL" id="KV428004">
    <property type="protein sequence ID" value="KZT44336.1"/>
    <property type="molecule type" value="Genomic_DNA"/>
</dbReference>
<evidence type="ECO:0000256" key="2">
    <source>
        <dbReference type="SAM" id="MobiDB-lite"/>
    </source>
</evidence>
<evidence type="ECO:0000256" key="1">
    <source>
        <dbReference type="ARBA" id="ARBA00009480"/>
    </source>
</evidence>
<accession>A0A166J3Q3</accession>
<dbReference type="PANTHER" id="PTHR19305:SF9">
    <property type="entry name" value="SYNAPTOSOMAL-ASSOCIATED PROTEIN 29"/>
    <property type="match status" value="1"/>
</dbReference>
<dbReference type="PROSITE" id="PS50192">
    <property type="entry name" value="T_SNARE"/>
    <property type="match status" value="1"/>
</dbReference>
<name>A0A166J3Q3_9AGAM</name>
<gene>
    <name evidence="4" type="ORF">SISSUDRAFT_1073073</name>
</gene>
<feature type="domain" description="T-SNARE coiled-coil homology" evidence="3">
    <location>
        <begin position="310"/>
        <end position="372"/>
    </location>
</feature>
<dbReference type="GO" id="GO:0006906">
    <property type="term" value="P:vesicle fusion"/>
    <property type="evidence" value="ECO:0007669"/>
    <property type="project" value="TreeGrafter"/>
</dbReference>
<dbReference type="STRING" id="1314776.A0A166J3Q3"/>
<sequence length="380" mass="42698">MPLLRRKEQNLIPPVQDTYSTDSRTPSKTTRSSASTYNASRDGDLSVGANRPYYGRTESGGSGDNESILSSRYGKNVGVGDVYSRGERNLDADRNELFSGYDPKTRSGSNRFRDGASTRSYDDTPGENEEEDVEAIKRDTRFTKQESVNSTRNALRIAREAEETGRNTLLKLGDQSEKIANTERHLDVSKGHSLRAEDKTDELKQLNRSIFRPVITFNKEAKRAAQEAKRQARHDEEREEREKAMSDIRDSQNRIGRAATYRSRDEDEDIFFSGGGGTGGSGGRFRTSADQAARAEQRKRYQFETTASDDEMEDELDDNLDEISDMTKRLKTLGMAMGQELDQQIGRLNRLDDKTVNLDNRVVRNTDRVSCSLVSGTSAI</sequence>
<feature type="compositionally biased region" description="Basic and acidic residues" evidence="2">
    <location>
        <begin position="84"/>
        <end position="96"/>
    </location>
</feature>
<evidence type="ECO:0000313" key="4">
    <source>
        <dbReference type="EMBL" id="KZT44336.1"/>
    </source>
</evidence>
<protein>
    <submittedName>
        <fullName evidence="4">Synaptosome-associated proteinsynaptosomal-associated protein 25</fullName>
    </submittedName>
</protein>
<dbReference type="GO" id="GO:0019905">
    <property type="term" value="F:syntaxin binding"/>
    <property type="evidence" value="ECO:0007669"/>
    <property type="project" value="TreeGrafter"/>
</dbReference>
<comment type="similarity">
    <text evidence="1">Belongs to the SNAP-25 family.</text>
</comment>
<dbReference type="AlphaFoldDB" id="A0A166J3Q3"/>
<organism evidence="4 5">
    <name type="scientific">Sistotremastrum suecicum HHB10207 ss-3</name>
    <dbReference type="NCBI Taxonomy" id="1314776"/>
    <lineage>
        <taxon>Eukaryota</taxon>
        <taxon>Fungi</taxon>
        <taxon>Dikarya</taxon>
        <taxon>Basidiomycota</taxon>
        <taxon>Agaricomycotina</taxon>
        <taxon>Agaricomycetes</taxon>
        <taxon>Sistotremastrales</taxon>
        <taxon>Sistotremastraceae</taxon>
        <taxon>Sistotremastrum</taxon>
    </lineage>
</organism>
<proteinExistence type="inferred from homology"/>
<dbReference type="GO" id="GO:0006887">
    <property type="term" value="P:exocytosis"/>
    <property type="evidence" value="ECO:0007669"/>
    <property type="project" value="TreeGrafter"/>
</dbReference>
<dbReference type="OrthoDB" id="18679at2759"/>
<dbReference type="GO" id="GO:0031201">
    <property type="term" value="C:SNARE complex"/>
    <property type="evidence" value="ECO:0007669"/>
    <property type="project" value="TreeGrafter"/>
</dbReference>
<feature type="compositionally biased region" description="Polar residues" evidence="2">
    <location>
        <begin position="17"/>
        <end position="39"/>
    </location>
</feature>
<dbReference type="GO" id="GO:0005484">
    <property type="term" value="F:SNAP receptor activity"/>
    <property type="evidence" value="ECO:0007669"/>
    <property type="project" value="TreeGrafter"/>
</dbReference>
<dbReference type="InterPro" id="IPR000727">
    <property type="entry name" value="T_SNARE_dom"/>
</dbReference>
<dbReference type="SUPFAM" id="SSF58038">
    <property type="entry name" value="SNARE fusion complex"/>
    <property type="match status" value="2"/>
</dbReference>
<keyword evidence="5" id="KW-1185">Reference proteome</keyword>
<dbReference type="PANTHER" id="PTHR19305">
    <property type="entry name" value="SYNAPTOSOMAL ASSOCIATED PROTEIN"/>
    <property type="match status" value="1"/>
</dbReference>
<feature type="region of interest" description="Disordered" evidence="2">
    <location>
        <begin position="222"/>
        <end position="249"/>
    </location>
</feature>
<feature type="region of interest" description="Disordered" evidence="2">
    <location>
        <begin position="1"/>
        <end position="132"/>
    </location>
</feature>
<dbReference type="GO" id="GO:0005886">
    <property type="term" value="C:plasma membrane"/>
    <property type="evidence" value="ECO:0007669"/>
    <property type="project" value="TreeGrafter"/>
</dbReference>
<dbReference type="Proteomes" id="UP000076798">
    <property type="component" value="Unassembled WGS sequence"/>
</dbReference>
<dbReference type="CDD" id="cd15886">
    <property type="entry name" value="SNARE_SEC9N"/>
    <property type="match status" value="1"/>
</dbReference>
<reference evidence="4 5" key="1">
    <citation type="journal article" date="2016" name="Mol. Biol. Evol.">
        <title>Comparative Genomics of Early-Diverging Mushroom-Forming Fungi Provides Insights into the Origins of Lignocellulose Decay Capabilities.</title>
        <authorList>
            <person name="Nagy L.G."/>
            <person name="Riley R."/>
            <person name="Tritt A."/>
            <person name="Adam C."/>
            <person name="Daum C."/>
            <person name="Floudas D."/>
            <person name="Sun H."/>
            <person name="Yadav J.S."/>
            <person name="Pangilinan J."/>
            <person name="Larsson K.H."/>
            <person name="Matsuura K."/>
            <person name="Barry K."/>
            <person name="Labutti K."/>
            <person name="Kuo R."/>
            <person name="Ohm R.A."/>
            <person name="Bhattacharya S.S."/>
            <person name="Shirouzu T."/>
            <person name="Yoshinaga Y."/>
            <person name="Martin F.M."/>
            <person name="Grigoriev I.V."/>
            <person name="Hibbett D.S."/>
        </authorList>
    </citation>
    <scope>NUCLEOTIDE SEQUENCE [LARGE SCALE GENOMIC DNA]</scope>
    <source>
        <strain evidence="4 5">HHB10207 ss-3</strain>
    </source>
</reference>
<dbReference type="Gene3D" id="1.20.5.110">
    <property type="match status" value="2"/>
</dbReference>
<feature type="compositionally biased region" description="Basic and acidic residues" evidence="2">
    <location>
        <begin position="111"/>
        <end position="122"/>
    </location>
</feature>
<evidence type="ECO:0000259" key="3">
    <source>
        <dbReference type="PROSITE" id="PS50192"/>
    </source>
</evidence>
<dbReference type="SMART" id="SM00397">
    <property type="entry name" value="t_SNARE"/>
    <property type="match status" value="2"/>
</dbReference>